<dbReference type="AlphaFoldDB" id="A0A086KAD2"/>
<dbReference type="EMBL" id="AEYI02001120">
    <property type="protein sequence ID" value="KFG41350.1"/>
    <property type="molecule type" value="Genomic_DNA"/>
</dbReference>
<name>A0A086KAD2_TOXGO</name>
<feature type="compositionally biased region" description="Basic and acidic residues" evidence="1">
    <location>
        <begin position="387"/>
        <end position="397"/>
    </location>
</feature>
<evidence type="ECO:0000256" key="2">
    <source>
        <dbReference type="SAM" id="SignalP"/>
    </source>
</evidence>
<evidence type="ECO:0000313" key="4">
    <source>
        <dbReference type="Proteomes" id="UP000028828"/>
    </source>
</evidence>
<proteinExistence type="predicted"/>
<dbReference type="VEuPathDB" id="ToxoDB:TGP89_215340"/>
<keyword evidence="2" id="KW-0732">Signal</keyword>
<evidence type="ECO:0000313" key="3">
    <source>
        <dbReference type="EMBL" id="KFG41350.1"/>
    </source>
</evidence>
<feature type="compositionally biased region" description="Polar residues" evidence="1">
    <location>
        <begin position="613"/>
        <end position="642"/>
    </location>
</feature>
<feature type="compositionally biased region" description="Low complexity" evidence="1">
    <location>
        <begin position="197"/>
        <end position="208"/>
    </location>
</feature>
<feature type="region of interest" description="Disordered" evidence="1">
    <location>
        <begin position="197"/>
        <end position="256"/>
    </location>
</feature>
<accession>A0A086KAD2</accession>
<feature type="compositionally biased region" description="Polar residues" evidence="1">
    <location>
        <begin position="235"/>
        <end position="252"/>
    </location>
</feature>
<feature type="signal peptide" evidence="2">
    <location>
        <begin position="1"/>
        <end position="18"/>
    </location>
</feature>
<feature type="compositionally biased region" description="Low complexity" evidence="1">
    <location>
        <begin position="477"/>
        <end position="501"/>
    </location>
</feature>
<comment type="caution">
    <text evidence="3">The sequence shown here is derived from an EMBL/GenBank/DDBJ whole genome shotgun (WGS) entry which is preliminary data.</text>
</comment>
<feature type="chain" id="PRO_5001808951" evidence="2">
    <location>
        <begin position="19"/>
        <end position="870"/>
    </location>
</feature>
<feature type="compositionally biased region" description="Polar residues" evidence="1">
    <location>
        <begin position="398"/>
        <end position="411"/>
    </location>
</feature>
<protein>
    <submittedName>
        <fullName evidence="3">AP2 domain transcription factor AP2X-10</fullName>
    </submittedName>
</protein>
<feature type="region of interest" description="Disordered" evidence="1">
    <location>
        <begin position="588"/>
        <end position="645"/>
    </location>
</feature>
<gene>
    <name evidence="3" type="ORF">TGP89_215340</name>
</gene>
<dbReference type="OrthoDB" id="10465584at2759"/>
<evidence type="ECO:0000256" key="1">
    <source>
        <dbReference type="SAM" id="MobiDB-lite"/>
    </source>
</evidence>
<feature type="region of interest" description="Disordered" evidence="1">
    <location>
        <begin position="786"/>
        <end position="809"/>
    </location>
</feature>
<sequence>MAFSLHFVLAALDGLRDAWREGSRNTKARVQILESILTPLCMQQRCRGSYPPFRIPQALVLQHQALLSLQLLGLLPATCPSPSPLSSLVSHGTLMKPSFAGTASAASEAAGTVSLPATAEAQGGACGIGLAPIPSTGWLVPPFSNPAAVHSGAGQISVSGNEGSVCRDASLVHTSVLGGPTECLCCGYGQVRLDPAPAEATESSTEESGIFPGRTDHSQHRPGGRLQQSPRDRTYSTSERAASIRCPTQTGNSGKGCGNGSVKDGACCGYDGAGEAGGGGQTVSTGGGKQRRGRYRTAAVVAEEGDAADIYKKPRPAVTSRRVLLQRQLQQHAITGATPGAEQLSTNGAWAMPNVTSMAPSAQNDIGEQSVAASCSQHLAELETGETDDHFTEKNEEATSMSISVSSTPTPGSAPVPRGDEGEGSGEQPPQQSALSRNAAPVVGARMTVGNDKSSTAVEDAAAGRTAETNPEHPHSHTSSSQLQQSGAAASPAAGTSQQSGKQASAGGACASMTMKSTRHNKTKQPGVFQFTRGIKRFWAASWYADGHPGWKAFSVEKWGNSEALKRARKAYEEKVPHGATTLKTCNLGIDETETGGETSATPASGAEVAKGSETSQQGTCTVSDTSQPKQSTNTWKESQSYPDRGVTLQASNTSRVSNGRKKQQNQSVAAVVESTFDHRETDVTSLHRRSAGISFGSSSGIFSGDTGMQTDQCVAPTQRQQQLRGEDFIQSFWEDLDSNDSQDLGSGGILSLEGSSGRYSTSSCYDSSSSSGFYLRSLSYSPRPDSWGCSDGQKGQTGDGHKHQTNNFFGEAGSDHGTLLEGNHSSRHGFEDDELSLLSPSQFFLGSENDDITGKLLLSGPDTDTPRAY</sequence>
<feature type="region of interest" description="Disordered" evidence="1">
    <location>
        <begin position="815"/>
        <end position="834"/>
    </location>
</feature>
<dbReference type="Proteomes" id="UP000028828">
    <property type="component" value="Unassembled WGS sequence"/>
</dbReference>
<feature type="region of interest" description="Disordered" evidence="1">
    <location>
        <begin position="384"/>
        <end position="523"/>
    </location>
</feature>
<organism evidence="3 4">
    <name type="scientific">Toxoplasma gondii p89</name>
    <dbReference type="NCBI Taxonomy" id="943119"/>
    <lineage>
        <taxon>Eukaryota</taxon>
        <taxon>Sar</taxon>
        <taxon>Alveolata</taxon>
        <taxon>Apicomplexa</taxon>
        <taxon>Conoidasida</taxon>
        <taxon>Coccidia</taxon>
        <taxon>Eucoccidiorida</taxon>
        <taxon>Eimeriorina</taxon>
        <taxon>Sarcocystidae</taxon>
        <taxon>Toxoplasma</taxon>
    </lineage>
</organism>
<reference evidence="3 4" key="1">
    <citation type="submission" date="2014-03" db="EMBL/GenBank/DDBJ databases">
        <authorList>
            <person name="Sibley D."/>
            <person name="Venepally P."/>
            <person name="Karamycheva S."/>
            <person name="Hadjithomas M."/>
            <person name="Khan A."/>
            <person name="Brunk B."/>
            <person name="Roos D."/>
            <person name="Caler E."/>
            <person name="Lorenzi H."/>
        </authorList>
    </citation>
    <scope>NUCLEOTIDE SEQUENCE [LARGE SCALE GENOMIC DNA]</scope>
    <source>
        <strain evidence="4">p89</strain>
    </source>
</reference>